<feature type="compositionally biased region" description="Polar residues" evidence="1">
    <location>
        <begin position="1"/>
        <end position="13"/>
    </location>
</feature>
<dbReference type="AlphaFoldDB" id="A0A1F4UG39"/>
<evidence type="ECO:0008006" key="5">
    <source>
        <dbReference type="Google" id="ProtNLM"/>
    </source>
</evidence>
<dbReference type="EMBL" id="MEUN01000109">
    <property type="protein sequence ID" value="OGC43760.1"/>
    <property type="molecule type" value="Genomic_DNA"/>
</dbReference>
<comment type="caution">
    <text evidence="3">The sequence shown here is derived from an EMBL/GenBank/DDBJ whole genome shotgun (WGS) entry which is preliminary data.</text>
</comment>
<sequence>MAKSNIKNSAQQEDSMKSKVEIKQPLPASQERISRLVGSVFIGMGILLVAFGIFSYIKYREEPLLDPELEAPVLSEVTTITNGETIMVEGEAEGFDTVFIYVNEEKVGEAKVGDDSKYSFEYTVEEEGDYSVSIAGVKGFPNRYISGMSESVISKVDRTGPEKESVTLKYGPETNKESFILVGTTEANASIEVKRGTDSFDGLADKDGEFRIEGIALDEGKNVFSVYVKDVAGNQVLLDEKVRVSYSPTGSVNGDAVVDENIPQASGTLDEIFGNNLMMFFGLIALVAFGSSSAVVYFKNKR</sequence>
<protein>
    <recommendedName>
        <fullName evidence="5">Bacterial Ig-like domain-containing protein</fullName>
    </recommendedName>
</protein>
<organism evidence="3 4">
    <name type="scientific">candidate division WS6 bacterium RIFOXYB1_FULL_33_14</name>
    <dbReference type="NCBI Taxonomy" id="1817896"/>
    <lineage>
        <taxon>Bacteria</taxon>
        <taxon>Candidatus Dojkabacteria</taxon>
    </lineage>
</organism>
<feature type="region of interest" description="Disordered" evidence="1">
    <location>
        <begin position="1"/>
        <end position="22"/>
    </location>
</feature>
<proteinExistence type="predicted"/>
<keyword evidence="2" id="KW-0472">Membrane</keyword>
<evidence type="ECO:0000313" key="4">
    <source>
        <dbReference type="Proteomes" id="UP000177434"/>
    </source>
</evidence>
<evidence type="ECO:0000313" key="3">
    <source>
        <dbReference type="EMBL" id="OGC43760.1"/>
    </source>
</evidence>
<keyword evidence="2" id="KW-1133">Transmembrane helix</keyword>
<name>A0A1F4UG39_9BACT</name>
<dbReference type="Gene3D" id="2.60.40.10">
    <property type="entry name" value="Immunoglobulins"/>
    <property type="match status" value="2"/>
</dbReference>
<feature type="transmembrane region" description="Helical" evidence="2">
    <location>
        <begin position="36"/>
        <end position="57"/>
    </location>
</feature>
<dbReference type="Proteomes" id="UP000177434">
    <property type="component" value="Unassembled WGS sequence"/>
</dbReference>
<feature type="transmembrane region" description="Helical" evidence="2">
    <location>
        <begin position="277"/>
        <end position="298"/>
    </location>
</feature>
<reference evidence="3 4" key="1">
    <citation type="journal article" date="2016" name="Nat. Commun.">
        <title>Thousands of microbial genomes shed light on interconnected biogeochemical processes in an aquifer system.</title>
        <authorList>
            <person name="Anantharaman K."/>
            <person name="Brown C.T."/>
            <person name="Hug L.A."/>
            <person name="Sharon I."/>
            <person name="Castelle C.J."/>
            <person name="Probst A.J."/>
            <person name="Thomas B.C."/>
            <person name="Singh A."/>
            <person name="Wilkins M.J."/>
            <person name="Karaoz U."/>
            <person name="Brodie E.L."/>
            <person name="Williams K.H."/>
            <person name="Hubbard S.S."/>
            <person name="Banfield J.F."/>
        </authorList>
    </citation>
    <scope>NUCLEOTIDE SEQUENCE [LARGE SCALE GENOMIC DNA]</scope>
</reference>
<evidence type="ECO:0000256" key="1">
    <source>
        <dbReference type="SAM" id="MobiDB-lite"/>
    </source>
</evidence>
<dbReference type="InterPro" id="IPR013783">
    <property type="entry name" value="Ig-like_fold"/>
</dbReference>
<keyword evidence="2" id="KW-0812">Transmembrane</keyword>
<accession>A0A1F4UG39</accession>
<gene>
    <name evidence="3" type="ORF">A2400_02660</name>
</gene>
<evidence type="ECO:0000256" key="2">
    <source>
        <dbReference type="SAM" id="Phobius"/>
    </source>
</evidence>